<keyword evidence="2 3" id="KW-0560">Oxidoreductase</keyword>
<accession>A0AAW2K1Y1</accession>
<evidence type="ECO:0000256" key="2">
    <source>
        <dbReference type="ARBA" id="ARBA00023002"/>
    </source>
</evidence>
<evidence type="ECO:0000256" key="3">
    <source>
        <dbReference type="RuleBase" id="RU000461"/>
    </source>
</evidence>
<protein>
    <submittedName>
        <fullName evidence="4">Phenylalanine N-monooxygenase</fullName>
    </submittedName>
</protein>
<reference evidence="4" key="1">
    <citation type="submission" date="2020-06" db="EMBL/GenBank/DDBJ databases">
        <authorList>
            <person name="Li T."/>
            <person name="Hu X."/>
            <person name="Zhang T."/>
            <person name="Song X."/>
            <person name="Zhang H."/>
            <person name="Dai N."/>
            <person name="Sheng W."/>
            <person name="Hou X."/>
            <person name="Wei L."/>
        </authorList>
    </citation>
    <scope>NUCLEOTIDE SEQUENCE</scope>
    <source>
        <strain evidence="4">G01</strain>
        <tissue evidence="4">Leaf</tissue>
    </source>
</reference>
<dbReference type="PANTHER" id="PTHR47949">
    <property type="entry name" value="CYTOCHROME P450 703A2-RELATED-RELATED"/>
    <property type="match status" value="1"/>
</dbReference>
<dbReference type="GO" id="GO:0020037">
    <property type="term" value="F:heme binding"/>
    <property type="evidence" value="ECO:0007669"/>
    <property type="project" value="InterPro"/>
</dbReference>
<dbReference type="InterPro" id="IPR001128">
    <property type="entry name" value="Cyt_P450"/>
</dbReference>
<dbReference type="GO" id="GO:0016705">
    <property type="term" value="F:oxidoreductase activity, acting on paired donors, with incorporation or reduction of molecular oxygen"/>
    <property type="evidence" value="ECO:0007669"/>
    <property type="project" value="InterPro"/>
</dbReference>
<evidence type="ECO:0000313" key="4">
    <source>
        <dbReference type="EMBL" id="KAL0299935.1"/>
    </source>
</evidence>
<dbReference type="PROSITE" id="PS00086">
    <property type="entry name" value="CYTOCHROME_P450"/>
    <property type="match status" value="1"/>
</dbReference>
<dbReference type="AlphaFoldDB" id="A0AAW2K1Y1"/>
<name>A0AAW2K1Y1_9LAMI</name>
<dbReference type="EMBL" id="JACGWK010000430">
    <property type="protein sequence ID" value="KAL0299935.1"/>
    <property type="molecule type" value="Genomic_DNA"/>
</dbReference>
<dbReference type="InterPro" id="IPR017972">
    <property type="entry name" value="Cyt_P450_CS"/>
</dbReference>
<dbReference type="PANTHER" id="PTHR47949:SF4">
    <property type="entry name" value="TYROSINE N-MONOOXYGENASE"/>
    <property type="match status" value="1"/>
</dbReference>
<organism evidence="4">
    <name type="scientific">Sesamum angustifolium</name>
    <dbReference type="NCBI Taxonomy" id="2727405"/>
    <lineage>
        <taxon>Eukaryota</taxon>
        <taxon>Viridiplantae</taxon>
        <taxon>Streptophyta</taxon>
        <taxon>Embryophyta</taxon>
        <taxon>Tracheophyta</taxon>
        <taxon>Spermatophyta</taxon>
        <taxon>Magnoliopsida</taxon>
        <taxon>eudicotyledons</taxon>
        <taxon>Gunneridae</taxon>
        <taxon>Pentapetalae</taxon>
        <taxon>asterids</taxon>
        <taxon>lamiids</taxon>
        <taxon>Lamiales</taxon>
        <taxon>Pedaliaceae</taxon>
        <taxon>Sesamum</taxon>
    </lineage>
</organism>
<dbReference type="SUPFAM" id="SSF48264">
    <property type="entry name" value="Cytochrome P450"/>
    <property type="match status" value="1"/>
</dbReference>
<gene>
    <name evidence="4" type="ORF">Sangu_2461600</name>
</gene>
<keyword evidence="3" id="KW-0408">Iron</keyword>
<dbReference type="GO" id="GO:0016020">
    <property type="term" value="C:membrane"/>
    <property type="evidence" value="ECO:0007669"/>
    <property type="project" value="UniProtKB-SubCell"/>
</dbReference>
<dbReference type="PRINTS" id="PR00463">
    <property type="entry name" value="EP450I"/>
</dbReference>
<keyword evidence="3" id="KW-0503">Monooxygenase</keyword>
<keyword evidence="3" id="KW-0349">Heme</keyword>
<comment type="subcellular location">
    <subcellularLocation>
        <location evidence="1">Membrane</location>
        <topology evidence="1">Single-pass membrane protein</topology>
    </subcellularLocation>
</comment>
<sequence>MINLKDSENNPLLSIEEIKAQIIEIMLAAVDNPSNAVEWALAEMIYQPDILYQACKELDEVVGKDRLVDESDLSKLNYVKACVKEAIRLYPTRPLNLPHMSTKDIIVGGYFIPKDSEVKLVDHELCMMSFSAGRRVCPGVVLGSTMTTILLARLIQGFRWIIAPNGLHKVNLAESEDLLMAKPLIAQAVPRLEPRVYHKLM</sequence>
<reference evidence="4" key="2">
    <citation type="journal article" date="2024" name="Plant">
        <title>Genomic evolution and insights into agronomic trait innovations of Sesamum species.</title>
        <authorList>
            <person name="Miao H."/>
            <person name="Wang L."/>
            <person name="Qu L."/>
            <person name="Liu H."/>
            <person name="Sun Y."/>
            <person name="Le M."/>
            <person name="Wang Q."/>
            <person name="Wei S."/>
            <person name="Zheng Y."/>
            <person name="Lin W."/>
            <person name="Duan Y."/>
            <person name="Cao H."/>
            <person name="Xiong S."/>
            <person name="Wang X."/>
            <person name="Wei L."/>
            <person name="Li C."/>
            <person name="Ma Q."/>
            <person name="Ju M."/>
            <person name="Zhao R."/>
            <person name="Li G."/>
            <person name="Mu C."/>
            <person name="Tian Q."/>
            <person name="Mei H."/>
            <person name="Zhang T."/>
            <person name="Gao T."/>
            <person name="Zhang H."/>
        </authorList>
    </citation>
    <scope>NUCLEOTIDE SEQUENCE</scope>
    <source>
        <strain evidence="4">G01</strain>
    </source>
</reference>
<keyword evidence="3" id="KW-0479">Metal-binding</keyword>
<evidence type="ECO:0000256" key="1">
    <source>
        <dbReference type="ARBA" id="ARBA00004167"/>
    </source>
</evidence>
<comment type="similarity">
    <text evidence="3">Belongs to the cytochrome P450 family.</text>
</comment>
<dbReference type="Pfam" id="PF00067">
    <property type="entry name" value="p450"/>
    <property type="match status" value="2"/>
</dbReference>
<dbReference type="InterPro" id="IPR036396">
    <property type="entry name" value="Cyt_P450_sf"/>
</dbReference>
<dbReference type="PRINTS" id="PR00385">
    <property type="entry name" value="P450"/>
</dbReference>
<dbReference type="GO" id="GO:0004497">
    <property type="term" value="F:monooxygenase activity"/>
    <property type="evidence" value="ECO:0007669"/>
    <property type="project" value="UniProtKB-KW"/>
</dbReference>
<dbReference type="GO" id="GO:0005506">
    <property type="term" value="F:iron ion binding"/>
    <property type="evidence" value="ECO:0007669"/>
    <property type="project" value="InterPro"/>
</dbReference>
<comment type="caution">
    <text evidence="4">The sequence shown here is derived from an EMBL/GenBank/DDBJ whole genome shotgun (WGS) entry which is preliminary data.</text>
</comment>
<dbReference type="Gene3D" id="1.10.630.10">
    <property type="entry name" value="Cytochrome P450"/>
    <property type="match status" value="1"/>
</dbReference>
<dbReference type="InterPro" id="IPR051382">
    <property type="entry name" value="CYP450_AA/FA_Hydroxylases"/>
</dbReference>
<dbReference type="InterPro" id="IPR002401">
    <property type="entry name" value="Cyt_P450_E_grp-I"/>
</dbReference>
<proteinExistence type="inferred from homology"/>